<evidence type="ECO:0000256" key="7">
    <source>
        <dbReference type="ARBA" id="ARBA00023136"/>
    </source>
</evidence>
<evidence type="ECO:0000256" key="3">
    <source>
        <dbReference type="ARBA" id="ARBA00022475"/>
    </source>
</evidence>
<keyword evidence="5 12" id="KW-0067">ATP-binding</keyword>
<dbReference type="Pfam" id="PF00005">
    <property type="entry name" value="ABC_tran"/>
    <property type="match status" value="1"/>
</dbReference>
<dbReference type="InterPro" id="IPR025302">
    <property type="entry name" value="DrrA1/2-like_C"/>
</dbReference>
<organism evidence="12 13">
    <name type="scientific">Paraconexibacter antarcticus</name>
    <dbReference type="NCBI Taxonomy" id="2949664"/>
    <lineage>
        <taxon>Bacteria</taxon>
        <taxon>Bacillati</taxon>
        <taxon>Actinomycetota</taxon>
        <taxon>Thermoleophilia</taxon>
        <taxon>Solirubrobacterales</taxon>
        <taxon>Paraconexibacteraceae</taxon>
        <taxon>Paraconexibacter</taxon>
    </lineage>
</organism>
<keyword evidence="7" id="KW-0472">Membrane</keyword>
<feature type="compositionally biased region" description="Gly residues" evidence="10">
    <location>
        <begin position="330"/>
        <end position="343"/>
    </location>
</feature>
<keyword evidence="8" id="KW-0046">Antibiotic resistance</keyword>
<dbReference type="EMBL" id="CP098502">
    <property type="protein sequence ID" value="UTI64428.1"/>
    <property type="molecule type" value="Genomic_DNA"/>
</dbReference>
<dbReference type="Pfam" id="PF13732">
    <property type="entry name" value="DrrA1-3_C"/>
    <property type="match status" value="1"/>
</dbReference>
<dbReference type="PANTHER" id="PTHR42711">
    <property type="entry name" value="ABC TRANSPORTER ATP-BINDING PROTEIN"/>
    <property type="match status" value="1"/>
</dbReference>
<dbReference type="NCBIfam" id="TIGR01188">
    <property type="entry name" value="drrA"/>
    <property type="match status" value="1"/>
</dbReference>
<evidence type="ECO:0000256" key="1">
    <source>
        <dbReference type="ARBA" id="ARBA00004413"/>
    </source>
</evidence>
<evidence type="ECO:0000313" key="12">
    <source>
        <dbReference type="EMBL" id="UTI64428.1"/>
    </source>
</evidence>
<evidence type="ECO:0000259" key="11">
    <source>
        <dbReference type="PROSITE" id="PS50893"/>
    </source>
</evidence>
<dbReference type="SUPFAM" id="SSF52540">
    <property type="entry name" value="P-loop containing nucleoside triphosphate hydrolases"/>
    <property type="match status" value="1"/>
</dbReference>
<keyword evidence="13" id="KW-1185">Reference proteome</keyword>
<dbReference type="InterPro" id="IPR027417">
    <property type="entry name" value="P-loop_NTPase"/>
</dbReference>
<keyword evidence="6" id="KW-1278">Translocase</keyword>
<evidence type="ECO:0000256" key="9">
    <source>
        <dbReference type="ARBA" id="ARBA00049985"/>
    </source>
</evidence>
<feature type="domain" description="ABC transporter" evidence="11">
    <location>
        <begin position="12"/>
        <end position="242"/>
    </location>
</feature>
<evidence type="ECO:0000256" key="6">
    <source>
        <dbReference type="ARBA" id="ARBA00022967"/>
    </source>
</evidence>
<dbReference type="Proteomes" id="UP001056035">
    <property type="component" value="Chromosome"/>
</dbReference>
<sequence length="343" mass="35778">MALVTGAPDVAIRARGLVKRFGDMTAVAGIDLEVARGSVTAVLGPNGAGKTTMVRMLTTLSDPDEGTVSVVGFDVATDANEVRRRIGYAAQDATVDELLTGRENLVMLGELHHLGRRRAKERATVLLEQFSLTEAGDRVAGKYSGGMRRRLDLAATLVATPEVLFLDEPTTGLDPRARNELWEVLDTLVASGATILLTTQYLEEAERLADDILVVDHGRVIAQGSARELKRRIGGEQIRVIVRDRARLDEAVRLVSAAAGAEALVDPDGDAIVVATDGGAAAMAAVGGALADAGVEVDELALRPPTLDEVFLELTGHSAADAAARADAGPGRGPGRGPGEAAA</sequence>
<comment type="similarity">
    <text evidence="9">Belongs to the ABC transporter superfamily. Drug exporter-1 (DrugE1) (TC 3.A.1.105) family.</text>
</comment>
<evidence type="ECO:0000313" key="13">
    <source>
        <dbReference type="Proteomes" id="UP001056035"/>
    </source>
</evidence>
<keyword evidence="4" id="KW-0547">Nucleotide-binding</keyword>
<name>A0ABY5DQW7_9ACTN</name>
<feature type="region of interest" description="Disordered" evidence="10">
    <location>
        <begin position="322"/>
        <end position="343"/>
    </location>
</feature>
<evidence type="ECO:0000256" key="5">
    <source>
        <dbReference type="ARBA" id="ARBA00022840"/>
    </source>
</evidence>
<evidence type="ECO:0000256" key="8">
    <source>
        <dbReference type="ARBA" id="ARBA00023251"/>
    </source>
</evidence>
<dbReference type="InterPro" id="IPR005894">
    <property type="entry name" value="DrrA"/>
</dbReference>
<dbReference type="InterPro" id="IPR050763">
    <property type="entry name" value="ABC_transporter_ATP-binding"/>
</dbReference>
<comment type="subcellular location">
    <subcellularLocation>
        <location evidence="1">Cell membrane</location>
        <topology evidence="1">Peripheral membrane protein</topology>
        <orientation evidence="1">Cytoplasmic side</orientation>
    </subcellularLocation>
</comment>
<dbReference type="Gene3D" id="3.40.50.300">
    <property type="entry name" value="P-loop containing nucleotide triphosphate hydrolases"/>
    <property type="match status" value="1"/>
</dbReference>
<dbReference type="InterPro" id="IPR017871">
    <property type="entry name" value="ABC_transporter-like_CS"/>
</dbReference>
<dbReference type="InterPro" id="IPR003593">
    <property type="entry name" value="AAA+_ATPase"/>
</dbReference>
<evidence type="ECO:0000256" key="10">
    <source>
        <dbReference type="SAM" id="MobiDB-lite"/>
    </source>
</evidence>
<dbReference type="GO" id="GO:0005524">
    <property type="term" value="F:ATP binding"/>
    <property type="evidence" value="ECO:0007669"/>
    <property type="project" value="UniProtKB-KW"/>
</dbReference>
<keyword evidence="2" id="KW-0813">Transport</keyword>
<proteinExistence type="inferred from homology"/>
<dbReference type="PANTHER" id="PTHR42711:SF19">
    <property type="entry name" value="DOXORUBICIN RESISTANCE ATP-BINDING PROTEIN DRRA"/>
    <property type="match status" value="1"/>
</dbReference>
<evidence type="ECO:0000256" key="2">
    <source>
        <dbReference type="ARBA" id="ARBA00022448"/>
    </source>
</evidence>
<accession>A0ABY5DQW7</accession>
<dbReference type="InterPro" id="IPR003439">
    <property type="entry name" value="ABC_transporter-like_ATP-bd"/>
</dbReference>
<dbReference type="RefSeq" id="WP_254571130.1">
    <property type="nucleotide sequence ID" value="NZ_CP098502.1"/>
</dbReference>
<keyword evidence="3" id="KW-1003">Cell membrane</keyword>
<dbReference type="SMART" id="SM00382">
    <property type="entry name" value="AAA"/>
    <property type="match status" value="1"/>
</dbReference>
<dbReference type="PROSITE" id="PS50893">
    <property type="entry name" value="ABC_TRANSPORTER_2"/>
    <property type="match status" value="1"/>
</dbReference>
<protein>
    <submittedName>
        <fullName evidence="12">ATP-binding cassette domain-containing protein</fullName>
    </submittedName>
</protein>
<evidence type="ECO:0000256" key="4">
    <source>
        <dbReference type="ARBA" id="ARBA00022741"/>
    </source>
</evidence>
<dbReference type="PROSITE" id="PS00211">
    <property type="entry name" value="ABC_TRANSPORTER_1"/>
    <property type="match status" value="1"/>
</dbReference>
<gene>
    <name evidence="12" type="ORF">NBH00_24205</name>
</gene>
<reference evidence="12 13" key="1">
    <citation type="submission" date="2022-06" db="EMBL/GenBank/DDBJ databases">
        <title>Paraconexibacter antarcticus.</title>
        <authorList>
            <person name="Kim C.S."/>
        </authorList>
    </citation>
    <scope>NUCLEOTIDE SEQUENCE [LARGE SCALE GENOMIC DNA]</scope>
    <source>
        <strain evidence="12 13">02-257</strain>
    </source>
</reference>